<reference evidence="1 2" key="1">
    <citation type="journal article" date="2016" name="Nat. Commun.">
        <title>Extremotolerant tardigrade genome and improved radiotolerance of human cultured cells by tardigrade-unique protein.</title>
        <authorList>
            <person name="Hashimoto T."/>
            <person name="Horikawa D.D."/>
            <person name="Saito Y."/>
            <person name="Kuwahara H."/>
            <person name="Kozuka-Hata H."/>
            <person name="Shin-I T."/>
            <person name="Minakuchi Y."/>
            <person name="Ohishi K."/>
            <person name="Motoyama A."/>
            <person name="Aizu T."/>
            <person name="Enomoto A."/>
            <person name="Kondo K."/>
            <person name="Tanaka S."/>
            <person name="Hara Y."/>
            <person name="Koshikawa S."/>
            <person name="Sagara H."/>
            <person name="Miura T."/>
            <person name="Yokobori S."/>
            <person name="Miyagawa K."/>
            <person name="Suzuki Y."/>
            <person name="Kubo T."/>
            <person name="Oyama M."/>
            <person name="Kohara Y."/>
            <person name="Fujiyama A."/>
            <person name="Arakawa K."/>
            <person name="Katayama T."/>
            <person name="Toyoda A."/>
            <person name="Kunieda T."/>
        </authorList>
    </citation>
    <scope>NUCLEOTIDE SEQUENCE [LARGE SCALE GENOMIC DNA]</scope>
    <source>
        <strain evidence="1 2">YOKOZUNA-1</strain>
    </source>
</reference>
<dbReference type="AlphaFoldDB" id="A0A1D1VTI6"/>
<dbReference type="Gene3D" id="3.90.79.10">
    <property type="entry name" value="Nucleoside Triphosphate Pyrophosphohydrolase"/>
    <property type="match status" value="1"/>
</dbReference>
<evidence type="ECO:0000313" key="1">
    <source>
        <dbReference type="EMBL" id="GAV03078.1"/>
    </source>
</evidence>
<name>A0A1D1VTI6_RAMVA</name>
<dbReference type="Proteomes" id="UP000186922">
    <property type="component" value="Unassembled WGS sequence"/>
</dbReference>
<proteinExistence type="predicted"/>
<gene>
    <name evidence="1" type="primary">RvY_13560-1</name>
    <name evidence="1" type="synonym">RvY_13560.1</name>
    <name evidence="1" type="ORF">RvY_13560</name>
</gene>
<dbReference type="OrthoDB" id="408303at2759"/>
<sequence>MDMLPESEAGKRFVQLLTIVRSCVDYPTGKILLCKWLTGDFMQRYTGLWGEFRAEHDGNDLRHAVIRLATSSEAEYLSGADWAADQLNLMAVFQFDVPVPNTEYIFVHEMPANSELTGSAPRVAHINNDGVGKTRGANGYVGSPDLWMCEWFDLDKIPFDQMPVDDALWYDRVIHGQRLTGKFIFAGEPKYALKQHEIHEVDSLESPQVTALSIPNATANAGMLRAVSIDD</sequence>
<protein>
    <submittedName>
        <fullName evidence="1">Uncharacterized protein</fullName>
    </submittedName>
</protein>
<organism evidence="1 2">
    <name type="scientific">Ramazzottius varieornatus</name>
    <name type="common">Water bear</name>
    <name type="synonym">Tardigrade</name>
    <dbReference type="NCBI Taxonomy" id="947166"/>
    <lineage>
        <taxon>Eukaryota</taxon>
        <taxon>Metazoa</taxon>
        <taxon>Ecdysozoa</taxon>
        <taxon>Tardigrada</taxon>
        <taxon>Eutardigrada</taxon>
        <taxon>Parachela</taxon>
        <taxon>Hypsibioidea</taxon>
        <taxon>Ramazzottiidae</taxon>
        <taxon>Ramazzottius</taxon>
    </lineage>
</organism>
<evidence type="ECO:0000313" key="2">
    <source>
        <dbReference type="Proteomes" id="UP000186922"/>
    </source>
</evidence>
<dbReference type="EMBL" id="BDGG01000009">
    <property type="protein sequence ID" value="GAV03078.1"/>
    <property type="molecule type" value="Genomic_DNA"/>
</dbReference>
<accession>A0A1D1VTI6</accession>
<keyword evidence="2" id="KW-1185">Reference proteome</keyword>
<comment type="caution">
    <text evidence="1">The sequence shown here is derived from an EMBL/GenBank/DDBJ whole genome shotgun (WGS) entry which is preliminary data.</text>
</comment>